<dbReference type="InterPro" id="IPR019066">
    <property type="entry name" value="Restrct_endonuc_II_SacI"/>
</dbReference>
<protein>
    <submittedName>
        <fullName evidence="1">Restriction endonuclease, SacI family</fullName>
    </submittedName>
</protein>
<keyword evidence="2" id="KW-1185">Reference proteome</keyword>
<evidence type="ECO:0000313" key="1">
    <source>
        <dbReference type="EMBL" id="MBI1495199.1"/>
    </source>
</evidence>
<sequence>MNVNVDSGRASQILKDATLAVQDRAYRVPRDMETKIEQIIGHTHLTYKYILLTGMLAKATNPEANPLVLQAGAPLEGAFDARSLCHGVVVPFEQTVLEKRLGGSNEPFLNKPARYTHLSLENAVRRGKDRLTLERLIGVFELVNENSNGDQALVCVLSYILAMESRVVTFDATRAEKFVSKARLLNLVGNLLSKSCEGETLALSVALLFELMAKGAAAGLEVLSHPANQSGASSKEIADVDVFEADGKTPRHCAEAKDKPFTRADVDHAAGKVAEAGHSGLIFIYGPNAKTSEDMFALVKEYETKGFDLTFVQADTFADGIVALAPSVSAAEVVELLNKHIVMTRAKEVTIKHCKEVIEKM</sequence>
<keyword evidence="1" id="KW-0255">Endonuclease</keyword>
<dbReference type="AlphaFoldDB" id="A0A8J7IZZ1"/>
<evidence type="ECO:0000313" key="2">
    <source>
        <dbReference type="Proteomes" id="UP000640583"/>
    </source>
</evidence>
<name>A0A8J7IZZ1_9RHOB</name>
<organism evidence="1 2">
    <name type="scientific">Halocynthiibacter styelae</name>
    <dbReference type="NCBI Taxonomy" id="2761955"/>
    <lineage>
        <taxon>Bacteria</taxon>
        <taxon>Pseudomonadati</taxon>
        <taxon>Pseudomonadota</taxon>
        <taxon>Alphaproteobacteria</taxon>
        <taxon>Rhodobacterales</taxon>
        <taxon>Paracoccaceae</taxon>
        <taxon>Halocynthiibacter</taxon>
    </lineage>
</organism>
<dbReference type="EMBL" id="JADCKQ010000016">
    <property type="protein sequence ID" value="MBI1495199.1"/>
    <property type="molecule type" value="Genomic_DNA"/>
</dbReference>
<gene>
    <name evidence="1" type="ORF">H1D41_16260</name>
</gene>
<dbReference type="Proteomes" id="UP000640583">
    <property type="component" value="Unassembled WGS sequence"/>
</dbReference>
<proteinExistence type="predicted"/>
<reference evidence="1" key="1">
    <citation type="submission" date="2020-10" db="EMBL/GenBank/DDBJ databases">
        <title>Paenihalocynthiibacter styelae gen. nov., sp. nov., isolated from stalked sea squirt Styela clava.</title>
        <authorList>
            <person name="Kim Y.-O."/>
            <person name="Yoon J.-H."/>
        </authorList>
    </citation>
    <scope>NUCLEOTIDE SEQUENCE</scope>
    <source>
        <strain evidence="1">MYP1-1</strain>
    </source>
</reference>
<accession>A0A8J7IZZ1</accession>
<keyword evidence="1" id="KW-0540">Nuclease</keyword>
<dbReference type="GO" id="GO:0004519">
    <property type="term" value="F:endonuclease activity"/>
    <property type="evidence" value="ECO:0007669"/>
    <property type="project" value="UniProtKB-KW"/>
</dbReference>
<dbReference type="RefSeq" id="WP_228849913.1">
    <property type="nucleotide sequence ID" value="NZ_JADCKQ010000016.1"/>
</dbReference>
<comment type="caution">
    <text evidence="1">The sequence shown here is derived from an EMBL/GenBank/DDBJ whole genome shotgun (WGS) entry which is preliminary data.</text>
</comment>
<dbReference type="Pfam" id="PF09566">
    <property type="entry name" value="RE_SacI"/>
    <property type="match status" value="1"/>
</dbReference>
<keyword evidence="1" id="KW-0378">Hydrolase</keyword>